<dbReference type="AlphaFoldDB" id="A0A2N4UD31"/>
<sequence length="134" mass="14284">MIVLRGSQLTALLFALVSTVFMQLALAGGTCIEHARMRSVDAIAIPQDASAKLASACDHADISAPTTCAAHTQTAYQSLDRHQAPQIKPFVVVTTMLVSGFSPTPRQATASFQAVSLQRTTAQALAIRHCCFRI</sequence>
<dbReference type="Proteomes" id="UP000234328">
    <property type="component" value="Unassembled WGS sequence"/>
</dbReference>
<organism evidence="1 2">
    <name type="scientific">Pollutimonas nitritireducens</name>
    <dbReference type="NCBI Taxonomy" id="2045209"/>
    <lineage>
        <taxon>Bacteria</taxon>
        <taxon>Pseudomonadati</taxon>
        <taxon>Pseudomonadota</taxon>
        <taxon>Betaproteobacteria</taxon>
        <taxon>Burkholderiales</taxon>
        <taxon>Alcaligenaceae</taxon>
        <taxon>Pollutimonas</taxon>
    </lineage>
</organism>
<comment type="caution">
    <text evidence="1">The sequence shown here is derived from an EMBL/GenBank/DDBJ whole genome shotgun (WGS) entry which is preliminary data.</text>
</comment>
<keyword evidence="2" id="KW-1185">Reference proteome</keyword>
<evidence type="ECO:0000313" key="2">
    <source>
        <dbReference type="Proteomes" id="UP000234328"/>
    </source>
</evidence>
<accession>A0A2N4UD31</accession>
<protein>
    <submittedName>
        <fullName evidence="1">Uncharacterized protein</fullName>
    </submittedName>
</protein>
<name>A0A2N4UD31_9BURK</name>
<evidence type="ECO:0000313" key="1">
    <source>
        <dbReference type="EMBL" id="PLC52928.1"/>
    </source>
</evidence>
<gene>
    <name evidence="1" type="ORF">CR155_16125</name>
</gene>
<dbReference type="EMBL" id="PDNV01000010">
    <property type="protein sequence ID" value="PLC52928.1"/>
    <property type="molecule type" value="Genomic_DNA"/>
</dbReference>
<reference evidence="1 2" key="1">
    <citation type="submission" date="2017-10" db="EMBL/GenBank/DDBJ databases">
        <title>Two draft genome sequences of Pusillimonas sp. strains isolated from a nitrate- and radionuclide-contaminated groundwater in Russia.</title>
        <authorList>
            <person name="Grouzdev D.S."/>
            <person name="Tourova T.P."/>
            <person name="Goeva M.A."/>
            <person name="Babich T.L."/>
            <person name="Sokolova D.S."/>
            <person name="Abdullin R."/>
            <person name="Poltaraus A.B."/>
            <person name="Toshchakov S.V."/>
            <person name="Nazina T.N."/>
        </authorList>
    </citation>
    <scope>NUCLEOTIDE SEQUENCE [LARGE SCALE GENOMIC DNA]</scope>
    <source>
        <strain evidence="1 2">JR1/69-2-13</strain>
    </source>
</reference>
<proteinExistence type="predicted"/>